<dbReference type="EMBL" id="DS027692">
    <property type="protein sequence ID" value="EAW20726.1"/>
    <property type="molecule type" value="Genomic_DNA"/>
</dbReference>
<gene>
    <name evidence="1" type="ORF">NFIA_112500</name>
</gene>
<organism evidence="1 2">
    <name type="scientific">Neosartorya fischeri (strain ATCC 1020 / DSM 3700 / CBS 544.65 / FGSC A1164 / JCM 1740 / NRRL 181 / WB 181)</name>
    <name type="common">Aspergillus fischerianus</name>
    <dbReference type="NCBI Taxonomy" id="331117"/>
    <lineage>
        <taxon>Eukaryota</taxon>
        <taxon>Fungi</taxon>
        <taxon>Dikarya</taxon>
        <taxon>Ascomycota</taxon>
        <taxon>Pezizomycotina</taxon>
        <taxon>Eurotiomycetes</taxon>
        <taxon>Eurotiomycetidae</taxon>
        <taxon>Eurotiales</taxon>
        <taxon>Aspergillaceae</taxon>
        <taxon>Aspergillus</taxon>
        <taxon>Aspergillus subgen. Fumigati</taxon>
    </lineage>
</organism>
<dbReference type="AlphaFoldDB" id="A1D8L5"/>
<name>A1D8L5_NEOFI</name>
<dbReference type="HOGENOM" id="CLU_1960163_0_0_1"/>
<sequence length="128" mass="13890">MGALLDGQVAGAFNPGLQYQLFSFVENDPACAKATYRWSGLFGSGRAMMAENLAGAEALERSQSNRAALSATVNNAVTASIANQPANTARSYAKAQRLWREFCADRQFDDGVLISEEKLVLWLQEVVL</sequence>
<evidence type="ECO:0000313" key="2">
    <source>
        <dbReference type="Proteomes" id="UP000006702"/>
    </source>
</evidence>
<dbReference type="VEuPathDB" id="FungiDB:NFIA_112500"/>
<proteinExistence type="predicted"/>
<keyword evidence="2" id="KW-1185">Reference proteome</keyword>
<evidence type="ECO:0000313" key="1">
    <source>
        <dbReference type="EMBL" id="EAW20726.1"/>
    </source>
</evidence>
<reference evidence="2" key="1">
    <citation type="journal article" date="2008" name="PLoS Genet.">
        <title>Genomic islands in the pathogenic filamentous fungus Aspergillus fumigatus.</title>
        <authorList>
            <person name="Fedorova N.D."/>
            <person name="Khaldi N."/>
            <person name="Joardar V.S."/>
            <person name="Maiti R."/>
            <person name="Amedeo P."/>
            <person name="Anderson M.J."/>
            <person name="Crabtree J."/>
            <person name="Silva J.C."/>
            <person name="Badger J.H."/>
            <person name="Albarraq A."/>
            <person name="Angiuoli S."/>
            <person name="Bussey H."/>
            <person name="Bowyer P."/>
            <person name="Cotty P.J."/>
            <person name="Dyer P.S."/>
            <person name="Egan A."/>
            <person name="Galens K."/>
            <person name="Fraser-Liggett C.M."/>
            <person name="Haas B.J."/>
            <person name="Inman J.M."/>
            <person name="Kent R."/>
            <person name="Lemieux S."/>
            <person name="Malavazi I."/>
            <person name="Orvis J."/>
            <person name="Roemer T."/>
            <person name="Ronning C.M."/>
            <person name="Sundaram J.P."/>
            <person name="Sutton G."/>
            <person name="Turner G."/>
            <person name="Venter J.C."/>
            <person name="White O.R."/>
            <person name="Whitty B.R."/>
            <person name="Youngman P."/>
            <person name="Wolfe K.H."/>
            <person name="Goldman G.H."/>
            <person name="Wortman J.R."/>
            <person name="Jiang B."/>
            <person name="Denning D.W."/>
            <person name="Nierman W.C."/>
        </authorList>
    </citation>
    <scope>NUCLEOTIDE SEQUENCE [LARGE SCALE GENOMIC DNA]</scope>
    <source>
        <strain evidence="2">ATCC 1020 / DSM 3700 / CBS 544.65 / FGSC A1164 / JCM 1740 / NRRL 181 / WB 181</strain>
    </source>
</reference>
<dbReference type="KEGG" id="nfi:NFIA_112500"/>
<protein>
    <submittedName>
        <fullName evidence="1">Uncharacterized protein</fullName>
    </submittedName>
</protein>
<dbReference type="OrthoDB" id="4325529at2759"/>
<dbReference type="RefSeq" id="XP_001262623.1">
    <property type="nucleotide sequence ID" value="XM_001262622.1"/>
</dbReference>
<dbReference type="GeneID" id="4589351"/>
<dbReference type="Proteomes" id="UP000006702">
    <property type="component" value="Unassembled WGS sequence"/>
</dbReference>
<accession>A1D8L5</accession>